<protein>
    <submittedName>
        <fullName evidence="1">Sorbosone dehydrogenase family protein</fullName>
    </submittedName>
</protein>
<dbReference type="InterPro" id="IPR011041">
    <property type="entry name" value="Quinoprot_gluc/sorb_DH_b-prop"/>
</dbReference>
<dbReference type="AlphaFoldDB" id="A0A443VP64"/>
<reference evidence="1 2" key="1">
    <citation type="submission" date="2018-06" db="EMBL/GenBank/DDBJ databases">
        <title>Carbapenemase-producing Enterobacteriaceae present in wastewater treatment plant effluent and nearby surface waters in the US.</title>
        <authorList>
            <person name="Mathys D.A."/>
            <person name="Mollenkopf D.F."/>
            <person name="Feicht S.M."/>
            <person name="Adams R.J."/>
            <person name="Albers A.L."/>
            <person name="Stuever D.M."/>
            <person name="Daniels J.B."/>
            <person name="Wittum T.E."/>
        </authorList>
    </citation>
    <scope>NUCLEOTIDE SEQUENCE [LARGE SCALE GENOMIC DNA]</scope>
    <source>
        <strain evidence="1 2">GEO_47_Down_B</strain>
    </source>
</reference>
<feature type="non-terminal residue" evidence="1">
    <location>
        <position position="209"/>
    </location>
</feature>
<proteinExistence type="predicted"/>
<gene>
    <name evidence="1" type="ORF">DN603_09400</name>
</gene>
<evidence type="ECO:0000313" key="2">
    <source>
        <dbReference type="Proteomes" id="UP000288843"/>
    </source>
</evidence>
<dbReference type="Proteomes" id="UP000288843">
    <property type="component" value="Unassembled WGS sequence"/>
</dbReference>
<evidence type="ECO:0000313" key="1">
    <source>
        <dbReference type="EMBL" id="RWT23309.1"/>
    </source>
</evidence>
<dbReference type="PROSITE" id="PS51257">
    <property type="entry name" value="PROKAR_LIPOPROTEIN"/>
    <property type="match status" value="1"/>
</dbReference>
<sequence>MYKHFLIVPLAFALAAVLSGCDEKAKLTPDQQIGPDPLLPKAQDFLVPPMQVPSGVGWKSGMAPKVAAGLKIENIASGLMHPRQVYVLPNDDVLVVESNSPGSEPLTTPKQLIAGIVKNQSGKGGKGGNSITLLRKGPDGWQKHLFLQHLHSPFGVQLIGDNLYVANTDSIMRFPYRTGETSISAPGTELADLPDKINHHWTKALLASP</sequence>
<dbReference type="SUPFAM" id="SSF50952">
    <property type="entry name" value="Soluble quinoprotein glucose dehydrogenase"/>
    <property type="match status" value="1"/>
</dbReference>
<comment type="caution">
    <text evidence="1">The sequence shown here is derived from an EMBL/GenBank/DDBJ whole genome shotgun (WGS) entry which is preliminary data.</text>
</comment>
<organism evidence="1 2">
    <name type="scientific">Raoultella planticola</name>
    <name type="common">Klebsiella planticola</name>
    <dbReference type="NCBI Taxonomy" id="575"/>
    <lineage>
        <taxon>Bacteria</taxon>
        <taxon>Pseudomonadati</taxon>
        <taxon>Pseudomonadota</taxon>
        <taxon>Gammaproteobacteria</taxon>
        <taxon>Enterobacterales</taxon>
        <taxon>Enterobacteriaceae</taxon>
        <taxon>Klebsiella/Raoultella group</taxon>
        <taxon>Raoultella</taxon>
    </lineage>
</organism>
<name>A0A443VP64_RAOPL</name>
<dbReference type="EMBL" id="QKOX01000008">
    <property type="protein sequence ID" value="RWT23309.1"/>
    <property type="molecule type" value="Genomic_DNA"/>
</dbReference>
<accession>A0A443VP64</accession>